<organism evidence="6 7">
    <name type="scientific">Levilactobacillus zymae</name>
    <dbReference type="NCBI Taxonomy" id="267363"/>
    <lineage>
        <taxon>Bacteria</taxon>
        <taxon>Bacillati</taxon>
        <taxon>Bacillota</taxon>
        <taxon>Bacilli</taxon>
        <taxon>Lactobacillales</taxon>
        <taxon>Lactobacillaceae</taxon>
        <taxon>Levilactobacillus</taxon>
    </lineage>
</organism>
<dbReference type="RefSeq" id="WP_087741232.1">
    <property type="nucleotide sequence ID" value="NZ_LT854705.1"/>
</dbReference>
<evidence type="ECO:0000313" key="7">
    <source>
        <dbReference type="Proteomes" id="UP000195412"/>
    </source>
</evidence>
<dbReference type="CDD" id="cd01106">
    <property type="entry name" value="HTH_TipAL-Mta"/>
    <property type="match status" value="1"/>
</dbReference>
<dbReference type="InterPro" id="IPR012925">
    <property type="entry name" value="TipAS_dom"/>
</dbReference>
<dbReference type="Gene3D" id="1.10.1660.10">
    <property type="match status" value="1"/>
</dbReference>
<dbReference type="InterPro" id="IPR009061">
    <property type="entry name" value="DNA-bd_dom_put_sf"/>
</dbReference>
<dbReference type="AlphaFoldDB" id="A0A1Y6JSZ0"/>
<protein>
    <submittedName>
        <fullName evidence="6">Transcriptional regulator, MerR family</fullName>
    </submittedName>
</protein>
<name>A0A1Y6JSZ0_9LACO</name>
<keyword evidence="3" id="KW-0010">Activator</keyword>
<accession>A0A1Y6JSZ0</accession>
<dbReference type="SUPFAM" id="SSF46955">
    <property type="entry name" value="Putative DNA-binding domain"/>
    <property type="match status" value="1"/>
</dbReference>
<evidence type="ECO:0000256" key="2">
    <source>
        <dbReference type="ARBA" id="ARBA00023125"/>
    </source>
</evidence>
<dbReference type="PRINTS" id="PR00040">
    <property type="entry name" value="HTHMERR"/>
</dbReference>
<dbReference type="KEGG" id="lzy:LZ3411_0019"/>
<dbReference type="PANTHER" id="PTHR30204:SF90">
    <property type="entry name" value="HTH-TYPE TRANSCRIPTIONAL ACTIVATOR MTA"/>
    <property type="match status" value="1"/>
</dbReference>
<dbReference type="Gene3D" id="1.10.490.50">
    <property type="entry name" value="Antibiotic binding domain of TipA-like multidrug resistance regulators"/>
    <property type="match status" value="1"/>
</dbReference>
<evidence type="ECO:0000256" key="3">
    <source>
        <dbReference type="ARBA" id="ARBA00023159"/>
    </source>
</evidence>
<evidence type="ECO:0000313" key="6">
    <source>
        <dbReference type="EMBL" id="SMS13069.1"/>
    </source>
</evidence>
<dbReference type="Pfam" id="PF07739">
    <property type="entry name" value="TipAS"/>
    <property type="match status" value="1"/>
</dbReference>
<sequence length="253" mass="28735">MSYSIQALAKLAGLSPRTLRYYDQIGLLPAQRNPQNGYREYSAAQVDQLQRIRYWQTFGFTLAEIQELLTQPLADQDAALRRQREALRTEQARLTKLLQQLDRTLAAHQGGPQMTDSEKFAAFKQQALTTNDQQYGAEARQRYGQAAVTASQQKFAHLSAADYQAMQAIEQRLLTDLAQVAQTQDTTGPTAQRIFTAHKNWLCFTWNNYTTAQHRGLAQLYRANPRFQAYYDRKTGQPNASVTLAAIIEHFTA</sequence>
<dbReference type="SUPFAM" id="SSF89082">
    <property type="entry name" value="Antibiotic binding domain of TipA-like multidrug resistance regulators"/>
    <property type="match status" value="1"/>
</dbReference>
<reference evidence="7" key="1">
    <citation type="submission" date="2017-05" db="EMBL/GenBank/DDBJ databases">
        <authorList>
            <person name="Papadimitriou K."/>
        </authorList>
    </citation>
    <scope>NUCLEOTIDE SEQUENCE [LARGE SCALE GENOMIC DNA]</scope>
    <source>
        <strain evidence="7">ACA-DC 3411</strain>
    </source>
</reference>
<dbReference type="SMART" id="SM00422">
    <property type="entry name" value="HTH_MERR"/>
    <property type="match status" value="1"/>
</dbReference>
<gene>
    <name evidence="6" type="ORF">LZ3411_0019</name>
</gene>
<dbReference type="EMBL" id="LT854705">
    <property type="protein sequence ID" value="SMS13069.1"/>
    <property type="molecule type" value="Genomic_DNA"/>
</dbReference>
<feature type="domain" description="HTH merR-type" evidence="5">
    <location>
        <begin position="1"/>
        <end position="71"/>
    </location>
</feature>
<dbReference type="Proteomes" id="UP000195412">
    <property type="component" value="Chromosome I"/>
</dbReference>
<keyword evidence="1" id="KW-0805">Transcription regulation</keyword>
<dbReference type="GO" id="GO:0003677">
    <property type="term" value="F:DNA binding"/>
    <property type="evidence" value="ECO:0007669"/>
    <property type="project" value="UniProtKB-KW"/>
</dbReference>
<dbReference type="Pfam" id="PF13411">
    <property type="entry name" value="MerR_1"/>
    <property type="match status" value="1"/>
</dbReference>
<keyword evidence="2" id="KW-0238">DNA-binding</keyword>
<proteinExistence type="predicted"/>
<evidence type="ECO:0000259" key="5">
    <source>
        <dbReference type="PROSITE" id="PS50937"/>
    </source>
</evidence>
<dbReference type="PROSITE" id="PS50937">
    <property type="entry name" value="HTH_MERR_2"/>
    <property type="match status" value="1"/>
</dbReference>
<dbReference type="PANTHER" id="PTHR30204">
    <property type="entry name" value="REDOX-CYCLING DRUG-SENSING TRANSCRIPTIONAL ACTIVATOR SOXR"/>
    <property type="match status" value="1"/>
</dbReference>
<dbReference type="InterPro" id="IPR036244">
    <property type="entry name" value="TipA-like_antibiotic-bd"/>
</dbReference>
<evidence type="ECO:0000256" key="1">
    <source>
        <dbReference type="ARBA" id="ARBA00023015"/>
    </source>
</evidence>
<evidence type="ECO:0000256" key="4">
    <source>
        <dbReference type="ARBA" id="ARBA00023163"/>
    </source>
</evidence>
<keyword evidence="4" id="KW-0804">Transcription</keyword>
<dbReference type="GO" id="GO:0003700">
    <property type="term" value="F:DNA-binding transcription factor activity"/>
    <property type="evidence" value="ECO:0007669"/>
    <property type="project" value="InterPro"/>
</dbReference>
<dbReference type="InterPro" id="IPR047057">
    <property type="entry name" value="MerR_fam"/>
</dbReference>
<dbReference type="InterPro" id="IPR000551">
    <property type="entry name" value="MerR-type_HTH_dom"/>
</dbReference>